<feature type="domain" description="PPM-type phosphatase" evidence="1">
    <location>
        <begin position="2"/>
        <end position="240"/>
    </location>
</feature>
<reference evidence="2 3" key="1">
    <citation type="submission" date="2018-03" db="EMBL/GenBank/DDBJ databases">
        <title>Alkalicoccus saliphilus sp. nov., isolated from a mineral pool.</title>
        <authorList>
            <person name="Zhao B."/>
        </authorList>
    </citation>
    <scope>NUCLEOTIDE SEQUENCE [LARGE SCALE GENOMIC DNA]</scope>
    <source>
        <strain evidence="2 3">6AG</strain>
    </source>
</reference>
<dbReference type="PROSITE" id="PS51746">
    <property type="entry name" value="PPM_2"/>
    <property type="match status" value="1"/>
</dbReference>
<evidence type="ECO:0000259" key="1">
    <source>
        <dbReference type="PROSITE" id="PS51746"/>
    </source>
</evidence>
<dbReference type="PANTHER" id="PTHR47992">
    <property type="entry name" value="PROTEIN PHOSPHATASE"/>
    <property type="match status" value="1"/>
</dbReference>
<comment type="caution">
    <text evidence="2">The sequence shown here is derived from an EMBL/GenBank/DDBJ whole genome shotgun (WGS) entry which is preliminary data.</text>
</comment>
<accession>A0A2T4U8E9</accession>
<dbReference type="SMART" id="SM00332">
    <property type="entry name" value="PP2Cc"/>
    <property type="match status" value="1"/>
</dbReference>
<dbReference type="SMART" id="SM00331">
    <property type="entry name" value="PP2C_SIG"/>
    <property type="match status" value="1"/>
</dbReference>
<dbReference type="CDD" id="cd00143">
    <property type="entry name" value="PP2Cc"/>
    <property type="match status" value="1"/>
</dbReference>
<protein>
    <submittedName>
        <fullName evidence="2">Stp1/IreP family PP2C-type Ser/Thr phosphatase</fullName>
    </submittedName>
</protein>
<gene>
    <name evidence="2" type="ORF">C6Y45_04970</name>
</gene>
<dbReference type="Proteomes" id="UP000240509">
    <property type="component" value="Unassembled WGS sequence"/>
</dbReference>
<proteinExistence type="predicted"/>
<keyword evidence="3" id="KW-1185">Reference proteome</keyword>
<dbReference type="Gene3D" id="3.60.40.10">
    <property type="entry name" value="PPM-type phosphatase domain"/>
    <property type="match status" value="1"/>
</dbReference>
<dbReference type="AlphaFoldDB" id="A0A2T4U8E9"/>
<evidence type="ECO:0000313" key="2">
    <source>
        <dbReference type="EMBL" id="PTL39671.1"/>
    </source>
</evidence>
<dbReference type="Pfam" id="PF13672">
    <property type="entry name" value="PP2C_2"/>
    <property type="match status" value="1"/>
</dbReference>
<name>A0A2T4U8E9_9BACI</name>
<dbReference type="SUPFAM" id="SSF81606">
    <property type="entry name" value="PP2C-like"/>
    <property type="match status" value="1"/>
</dbReference>
<sequence length="245" mass="26903">MEYSSATDVGKVRQHNEDAVAVVESGEYVLAVVADGMGGHRAGDTASRLACETLVTGFYDMKEPLARDEVTVWLEKAAAEANTNIFEYQKVHPECRGMGTTLTAALSTADFTAYANAGDSRIYIYGENELRQVTEDHSLVEELVRRGEISVEEAEKHPQKHVLTRALGTEKTIMVDTGIIEWQKKDTILLCSDGLTNKLPAEEIEEVLKKYSIMEIPGLLIDKANERGGEDNITAAAVQNREVGI</sequence>
<organism evidence="2 3">
    <name type="scientific">Alkalicoccus saliphilus</name>
    <dbReference type="NCBI Taxonomy" id="200989"/>
    <lineage>
        <taxon>Bacteria</taxon>
        <taxon>Bacillati</taxon>
        <taxon>Bacillota</taxon>
        <taxon>Bacilli</taxon>
        <taxon>Bacillales</taxon>
        <taxon>Bacillaceae</taxon>
        <taxon>Alkalicoccus</taxon>
    </lineage>
</organism>
<dbReference type="RefSeq" id="WP_107583928.1">
    <property type="nucleotide sequence ID" value="NZ_PZJJ01000005.1"/>
</dbReference>
<dbReference type="NCBIfam" id="NF033484">
    <property type="entry name" value="Stp1_PP2C_phos"/>
    <property type="match status" value="1"/>
</dbReference>
<dbReference type="InterPro" id="IPR036457">
    <property type="entry name" value="PPM-type-like_dom_sf"/>
</dbReference>
<dbReference type="GO" id="GO:0004722">
    <property type="term" value="F:protein serine/threonine phosphatase activity"/>
    <property type="evidence" value="ECO:0007669"/>
    <property type="project" value="InterPro"/>
</dbReference>
<dbReference type="InterPro" id="IPR015655">
    <property type="entry name" value="PP2C"/>
</dbReference>
<dbReference type="InterPro" id="IPR001932">
    <property type="entry name" value="PPM-type_phosphatase-like_dom"/>
</dbReference>
<dbReference type="EMBL" id="PZJJ01000005">
    <property type="protein sequence ID" value="PTL39671.1"/>
    <property type="molecule type" value="Genomic_DNA"/>
</dbReference>
<dbReference type="OrthoDB" id="9801841at2"/>
<evidence type="ECO:0000313" key="3">
    <source>
        <dbReference type="Proteomes" id="UP000240509"/>
    </source>
</evidence>